<accession>A0AA86RNA3</accession>
<sequence length="51" mass="5966">MAFISENVHPQVSSSNTSIFFCNNTSQIFLTQQNIEKRVYENSIYEVYDNN</sequence>
<evidence type="ECO:0000313" key="1">
    <source>
        <dbReference type="EMBL" id="CAJ1837791.1"/>
    </source>
</evidence>
<gene>
    <name evidence="1" type="ORF">AYBTSS11_LOCUS1574</name>
</gene>
<name>A0AA86RNA3_9FABA</name>
<keyword evidence="2" id="KW-1185">Reference proteome</keyword>
<dbReference type="EMBL" id="OY731398">
    <property type="protein sequence ID" value="CAJ1837791.1"/>
    <property type="molecule type" value="Genomic_DNA"/>
</dbReference>
<protein>
    <submittedName>
        <fullName evidence="1">Uncharacterized protein</fullName>
    </submittedName>
</protein>
<dbReference type="Proteomes" id="UP001189624">
    <property type="component" value="Chromosome 1"/>
</dbReference>
<proteinExistence type="predicted"/>
<dbReference type="Gramene" id="rna-AYBTSS11_LOCUS1574">
    <property type="protein sequence ID" value="CAJ1837791.1"/>
    <property type="gene ID" value="gene-AYBTSS11_LOCUS1574"/>
</dbReference>
<dbReference type="AlphaFoldDB" id="A0AA86RNA3"/>
<organism evidence="1 2">
    <name type="scientific">Sphenostylis stenocarpa</name>
    <dbReference type="NCBI Taxonomy" id="92480"/>
    <lineage>
        <taxon>Eukaryota</taxon>
        <taxon>Viridiplantae</taxon>
        <taxon>Streptophyta</taxon>
        <taxon>Embryophyta</taxon>
        <taxon>Tracheophyta</taxon>
        <taxon>Spermatophyta</taxon>
        <taxon>Magnoliopsida</taxon>
        <taxon>eudicotyledons</taxon>
        <taxon>Gunneridae</taxon>
        <taxon>Pentapetalae</taxon>
        <taxon>rosids</taxon>
        <taxon>fabids</taxon>
        <taxon>Fabales</taxon>
        <taxon>Fabaceae</taxon>
        <taxon>Papilionoideae</taxon>
        <taxon>50 kb inversion clade</taxon>
        <taxon>NPAAA clade</taxon>
        <taxon>indigoferoid/millettioid clade</taxon>
        <taxon>Phaseoleae</taxon>
        <taxon>Sphenostylis</taxon>
    </lineage>
</organism>
<reference evidence="1" key="1">
    <citation type="submission" date="2023-10" db="EMBL/GenBank/DDBJ databases">
        <authorList>
            <person name="Domelevo Entfellner J.-B."/>
        </authorList>
    </citation>
    <scope>NUCLEOTIDE SEQUENCE</scope>
</reference>
<evidence type="ECO:0000313" key="2">
    <source>
        <dbReference type="Proteomes" id="UP001189624"/>
    </source>
</evidence>